<dbReference type="VEuPathDB" id="PlasmoDB:PCOAH_00012760"/>
<dbReference type="AlphaFoldDB" id="A0A1B1DX02"/>
<keyword evidence="3" id="KW-0732">Signal</keyword>
<dbReference type="EMBL" id="CP016244">
    <property type="protein sequence ID" value="ANQ07115.1"/>
    <property type="molecule type" value="Genomic_DNA"/>
</dbReference>
<dbReference type="GeneID" id="30908002"/>
<feature type="chain" id="PRO_5008521314" evidence="3">
    <location>
        <begin position="20"/>
        <end position="324"/>
    </location>
</feature>
<keyword evidence="2" id="KW-0812">Transmembrane</keyword>
<evidence type="ECO:0000313" key="5">
    <source>
        <dbReference type="Proteomes" id="UP000092716"/>
    </source>
</evidence>
<keyword evidence="5" id="KW-1185">Reference proteome</keyword>
<feature type="region of interest" description="Disordered" evidence="1">
    <location>
        <begin position="41"/>
        <end position="83"/>
    </location>
</feature>
<evidence type="ECO:0000256" key="3">
    <source>
        <dbReference type="SAM" id="SignalP"/>
    </source>
</evidence>
<sequence>MTFSVKLFILAFLFCLWQYNPNYHNHHVTALGTSYKGVETKKRSTTPGMGVKTSLKSKWSDDDGTSNNNNNDEVIPLPKKRIGGSFDQNDKKLYHRFHAARIGNNERPRTDNDTSYHTFLKNRSGVVDCSSSMDSCSSLYSSSNSSSSGRSSSMDSSSIESVHSLSPRCSSMDSTCSMESSSSMDSLFEERSDDYHYDDYSTKPHTKNKAQCEARIGEFHTPGVFQPMNIRPRRFFNKLLLSTTTILVAHLWFCCCFFYGMYSIECTFRNEMNRTKQYQNVPKRTKTYQNVPKRTKTYQNEPSRLGGTVTNRCLGVEGRLLGCW</sequence>
<feature type="signal peptide" evidence="3">
    <location>
        <begin position="1"/>
        <end position="19"/>
    </location>
</feature>
<keyword evidence="2" id="KW-1133">Transmembrane helix</keyword>
<reference evidence="5" key="1">
    <citation type="submission" date="2016-06" db="EMBL/GenBank/DDBJ databases">
        <title>First high quality genome sequence of Plasmodium coatneyi using continuous long reads from single molecule, real-time sequencing.</title>
        <authorList>
            <person name="Chien J.-T."/>
            <person name="Pakala S.B."/>
            <person name="Geraldo J.A."/>
            <person name="Lapp S.A."/>
            <person name="Barnwell J.W."/>
            <person name="Kissinger J.C."/>
            <person name="Galinski M.R."/>
            <person name="Humphrey J.C."/>
        </authorList>
    </citation>
    <scope>NUCLEOTIDE SEQUENCE [LARGE SCALE GENOMIC DNA]</scope>
    <source>
        <strain evidence="5">Hackeri</strain>
    </source>
</reference>
<dbReference type="Proteomes" id="UP000092716">
    <property type="component" value="Chromosome 6"/>
</dbReference>
<evidence type="ECO:0000313" key="4">
    <source>
        <dbReference type="EMBL" id="ANQ07115.1"/>
    </source>
</evidence>
<gene>
    <name evidence="4" type="ORF">PCOAH_00012760</name>
</gene>
<accession>A0A1B1DX02</accession>
<proteinExistence type="predicted"/>
<evidence type="ECO:0000256" key="1">
    <source>
        <dbReference type="SAM" id="MobiDB-lite"/>
    </source>
</evidence>
<keyword evidence="2" id="KW-0472">Membrane</keyword>
<evidence type="ECO:0000256" key="2">
    <source>
        <dbReference type="SAM" id="Phobius"/>
    </source>
</evidence>
<name>A0A1B1DX02_9APIC</name>
<protein>
    <submittedName>
        <fullName evidence="4">Uncharacterized protein</fullName>
    </submittedName>
</protein>
<dbReference type="RefSeq" id="XP_019913810.1">
    <property type="nucleotide sequence ID" value="XM_020058085.1"/>
</dbReference>
<organism evidence="4 5">
    <name type="scientific">Plasmodium coatneyi</name>
    <dbReference type="NCBI Taxonomy" id="208452"/>
    <lineage>
        <taxon>Eukaryota</taxon>
        <taxon>Sar</taxon>
        <taxon>Alveolata</taxon>
        <taxon>Apicomplexa</taxon>
        <taxon>Aconoidasida</taxon>
        <taxon>Haemosporida</taxon>
        <taxon>Plasmodiidae</taxon>
        <taxon>Plasmodium</taxon>
    </lineage>
</organism>
<feature type="transmembrane region" description="Helical" evidence="2">
    <location>
        <begin position="239"/>
        <end position="262"/>
    </location>
</feature>
<dbReference type="KEGG" id="pcot:PCOAH_00012760"/>